<accession>A0ACB9QA37</accession>
<dbReference type="EMBL" id="CM039426">
    <property type="protein sequence ID" value="KAI4357204.1"/>
    <property type="molecule type" value="Genomic_DNA"/>
</dbReference>
<keyword evidence="2" id="KW-1185">Reference proteome</keyword>
<sequence length="180" mass="19676">MNGLLGVLNLSRNKLNGTIDTFPGLCRLSSPRLNSNLLRGKLPKYLATCKLLEVLDIGNNRINVQGDNHEKREEIRVVKILTIYTSVDLSCNKLKGSIQDEIGKLNALYILNLSHNALSGHIPTSMQLQSFEAASYKGNKGLRGPPLSQSCGDRLPPPSRVSSSDIGSVEWKFIFGSAVD</sequence>
<protein>
    <submittedName>
        <fullName evidence="1">Uncharacterized protein</fullName>
    </submittedName>
</protein>
<evidence type="ECO:0000313" key="2">
    <source>
        <dbReference type="Proteomes" id="UP000828941"/>
    </source>
</evidence>
<proteinExistence type="predicted"/>
<evidence type="ECO:0000313" key="1">
    <source>
        <dbReference type="EMBL" id="KAI4357204.1"/>
    </source>
</evidence>
<gene>
    <name evidence="1" type="ORF">L6164_001168</name>
</gene>
<name>A0ACB9QA37_BAUVA</name>
<comment type="caution">
    <text evidence="1">The sequence shown here is derived from an EMBL/GenBank/DDBJ whole genome shotgun (WGS) entry which is preliminary data.</text>
</comment>
<organism evidence="1 2">
    <name type="scientific">Bauhinia variegata</name>
    <name type="common">Purple orchid tree</name>
    <name type="synonym">Phanera variegata</name>
    <dbReference type="NCBI Taxonomy" id="167791"/>
    <lineage>
        <taxon>Eukaryota</taxon>
        <taxon>Viridiplantae</taxon>
        <taxon>Streptophyta</taxon>
        <taxon>Embryophyta</taxon>
        <taxon>Tracheophyta</taxon>
        <taxon>Spermatophyta</taxon>
        <taxon>Magnoliopsida</taxon>
        <taxon>eudicotyledons</taxon>
        <taxon>Gunneridae</taxon>
        <taxon>Pentapetalae</taxon>
        <taxon>rosids</taxon>
        <taxon>fabids</taxon>
        <taxon>Fabales</taxon>
        <taxon>Fabaceae</taxon>
        <taxon>Cercidoideae</taxon>
        <taxon>Cercideae</taxon>
        <taxon>Bauhiniinae</taxon>
        <taxon>Bauhinia</taxon>
    </lineage>
</organism>
<reference evidence="1 2" key="1">
    <citation type="journal article" date="2022" name="DNA Res.">
        <title>Chromosomal-level genome assembly of the orchid tree Bauhinia variegata (Leguminosae; Cercidoideae) supports the allotetraploid origin hypothesis of Bauhinia.</title>
        <authorList>
            <person name="Zhong Y."/>
            <person name="Chen Y."/>
            <person name="Zheng D."/>
            <person name="Pang J."/>
            <person name="Liu Y."/>
            <person name="Luo S."/>
            <person name="Meng S."/>
            <person name="Qian L."/>
            <person name="Wei D."/>
            <person name="Dai S."/>
            <person name="Zhou R."/>
        </authorList>
    </citation>
    <scope>NUCLEOTIDE SEQUENCE [LARGE SCALE GENOMIC DNA]</scope>
    <source>
        <strain evidence="1">BV-YZ2020</strain>
    </source>
</reference>
<dbReference type="Proteomes" id="UP000828941">
    <property type="component" value="Chromosome 1"/>
</dbReference>